<protein>
    <submittedName>
        <fullName evidence="1">Uncharacterized protein</fullName>
    </submittedName>
</protein>
<comment type="caution">
    <text evidence="1">The sequence shown here is derived from an EMBL/GenBank/DDBJ whole genome shotgun (WGS) entry which is preliminary data.</text>
</comment>
<dbReference type="STRING" id="1263868.RESH_05256"/>
<accession>M5RXV6</accession>
<name>M5RXV6_9BACT</name>
<evidence type="ECO:0000313" key="2">
    <source>
        <dbReference type="Proteomes" id="UP000011996"/>
    </source>
</evidence>
<dbReference type="PATRIC" id="fig|1263868.3.peg.5712"/>
<dbReference type="EMBL" id="ANOF01000169">
    <property type="protein sequence ID" value="EMI24135.1"/>
    <property type="molecule type" value="Genomic_DNA"/>
</dbReference>
<dbReference type="AlphaFoldDB" id="M5RXV6"/>
<gene>
    <name evidence="1" type="ORF">RESH_05256</name>
</gene>
<evidence type="ECO:0000313" key="1">
    <source>
        <dbReference type="EMBL" id="EMI24135.1"/>
    </source>
</evidence>
<dbReference type="Proteomes" id="UP000011996">
    <property type="component" value="Unassembled WGS sequence"/>
</dbReference>
<reference evidence="1 2" key="1">
    <citation type="journal article" date="2013" name="Mar. Genomics">
        <title>Expression of sulfatases in Rhodopirellula baltica and the diversity of sulfatases in the genus Rhodopirellula.</title>
        <authorList>
            <person name="Wegner C.E."/>
            <person name="Richter-Heitmann T."/>
            <person name="Klindworth A."/>
            <person name="Klockow C."/>
            <person name="Richter M."/>
            <person name="Achstetter T."/>
            <person name="Glockner F.O."/>
            <person name="Harder J."/>
        </authorList>
    </citation>
    <scope>NUCLEOTIDE SEQUENCE [LARGE SCALE GENOMIC DNA]</scope>
    <source>
        <strain evidence="1 2">SH398</strain>
    </source>
</reference>
<sequence>MHHFARFDAACSLRWEGRKIEQMGLEVVPQVGVAGVYVDIGFRRREGDRSFLLDIRASRILSCCFAISFGSTL</sequence>
<organism evidence="1 2">
    <name type="scientific">Rhodopirellula europaea SH398</name>
    <dbReference type="NCBI Taxonomy" id="1263868"/>
    <lineage>
        <taxon>Bacteria</taxon>
        <taxon>Pseudomonadati</taxon>
        <taxon>Planctomycetota</taxon>
        <taxon>Planctomycetia</taxon>
        <taxon>Pirellulales</taxon>
        <taxon>Pirellulaceae</taxon>
        <taxon>Rhodopirellula</taxon>
    </lineage>
</organism>
<proteinExistence type="predicted"/>